<dbReference type="CDD" id="cd00838">
    <property type="entry name" value="MPP_superfamily"/>
    <property type="match status" value="1"/>
</dbReference>
<dbReference type="PIRSF" id="PIRSF000883">
    <property type="entry name" value="Pesterase_MJ0912"/>
    <property type="match status" value="1"/>
</dbReference>
<dbReference type="AlphaFoldDB" id="A0A1H4PM47"/>
<reference evidence="3 4" key="1">
    <citation type="submission" date="2016-10" db="EMBL/GenBank/DDBJ databases">
        <authorList>
            <person name="de Groot N.N."/>
        </authorList>
    </citation>
    <scope>NUCLEOTIDE SEQUENCE [LARGE SCALE GENOMIC DNA]</scope>
    <source>
        <strain evidence="3 4">GAS522</strain>
    </source>
</reference>
<dbReference type="GO" id="GO:0016791">
    <property type="term" value="F:phosphatase activity"/>
    <property type="evidence" value="ECO:0007669"/>
    <property type="project" value="TreeGrafter"/>
</dbReference>
<protein>
    <submittedName>
        <fullName evidence="3">Calcineurin-like phosphoesterase superfamily domain-containing protein</fullName>
    </submittedName>
</protein>
<organism evidence="3 4">
    <name type="scientific">Bradyrhizobium lablabi</name>
    <dbReference type="NCBI Taxonomy" id="722472"/>
    <lineage>
        <taxon>Bacteria</taxon>
        <taxon>Pseudomonadati</taxon>
        <taxon>Pseudomonadota</taxon>
        <taxon>Alphaproteobacteria</taxon>
        <taxon>Hyphomicrobiales</taxon>
        <taxon>Nitrobacteraceae</taxon>
        <taxon>Bradyrhizobium</taxon>
    </lineage>
</organism>
<dbReference type="InterPro" id="IPR050126">
    <property type="entry name" value="Ap4A_hydrolase"/>
</dbReference>
<dbReference type="GO" id="GO:0005737">
    <property type="term" value="C:cytoplasm"/>
    <property type="evidence" value="ECO:0007669"/>
    <property type="project" value="TreeGrafter"/>
</dbReference>
<evidence type="ECO:0000313" key="3">
    <source>
        <dbReference type="EMBL" id="SEC08371.1"/>
    </source>
</evidence>
<dbReference type="Gene3D" id="3.60.21.10">
    <property type="match status" value="1"/>
</dbReference>
<dbReference type="Proteomes" id="UP000183208">
    <property type="component" value="Unassembled WGS sequence"/>
</dbReference>
<evidence type="ECO:0000256" key="1">
    <source>
        <dbReference type="ARBA" id="ARBA00008950"/>
    </source>
</evidence>
<dbReference type="EMBL" id="FNTI01000001">
    <property type="protein sequence ID" value="SEC08371.1"/>
    <property type="molecule type" value="Genomic_DNA"/>
</dbReference>
<gene>
    <name evidence="3" type="ORF">SAMN05444171_0619</name>
</gene>
<dbReference type="InterPro" id="IPR024654">
    <property type="entry name" value="Calcineurin-like_PHP_lpxH"/>
</dbReference>
<proteinExistence type="inferred from homology"/>
<feature type="domain" description="Calcineurin-like phosphoesterase" evidence="2">
    <location>
        <begin position="9"/>
        <end position="216"/>
    </location>
</feature>
<accession>A0A1H4PM47</accession>
<dbReference type="PANTHER" id="PTHR42850:SF2">
    <property type="entry name" value="BLL5683 PROTEIN"/>
    <property type="match status" value="1"/>
</dbReference>
<evidence type="ECO:0000313" key="4">
    <source>
        <dbReference type="Proteomes" id="UP000183208"/>
    </source>
</evidence>
<evidence type="ECO:0000259" key="2">
    <source>
        <dbReference type="Pfam" id="PF12850"/>
    </source>
</evidence>
<comment type="similarity">
    <text evidence="1">Belongs to the metallophosphoesterase superfamily. YfcE family.</text>
</comment>
<dbReference type="PANTHER" id="PTHR42850">
    <property type="entry name" value="METALLOPHOSPHOESTERASE"/>
    <property type="match status" value="1"/>
</dbReference>
<dbReference type="Pfam" id="PF12850">
    <property type="entry name" value="Metallophos_2"/>
    <property type="match status" value="1"/>
</dbReference>
<sequence>MMDAEEHLRLAVFADIHANRQAFEACLDSARARGAERIICLGDIVGYGADPEWAVETVMDLVKDGAIAVIGNHDHAIGTSSETMNAEAQAAIEWTRGRLSAPQRRFLAELPLKREQDDRLYVHSEASHPAQWHYVRSSSDAARSIEATAAHVTFCGHIHKPALYSMSSAAKMTSFIPTSETPVQLLSGRRWLAVAGSVGQPRDGNPAAAFTMLDTATREITFYRVPYDVIAAADRIRANGLPTWLADRLLIGR</sequence>
<name>A0A1H4PM47_9BRAD</name>
<dbReference type="SUPFAM" id="SSF56300">
    <property type="entry name" value="Metallo-dependent phosphatases"/>
    <property type="match status" value="1"/>
</dbReference>
<dbReference type="InterPro" id="IPR029052">
    <property type="entry name" value="Metallo-depent_PP-like"/>
</dbReference>
<dbReference type="InterPro" id="IPR011152">
    <property type="entry name" value="Pesterase_MJ0912"/>
</dbReference>